<feature type="transmembrane region" description="Helical" evidence="1">
    <location>
        <begin position="6"/>
        <end position="22"/>
    </location>
</feature>
<dbReference type="OrthoDB" id="934762at2"/>
<feature type="transmembrane region" description="Helical" evidence="1">
    <location>
        <begin position="154"/>
        <end position="182"/>
    </location>
</feature>
<evidence type="ECO:0008006" key="4">
    <source>
        <dbReference type="Google" id="ProtNLM"/>
    </source>
</evidence>
<feature type="transmembrane region" description="Helical" evidence="1">
    <location>
        <begin position="240"/>
        <end position="261"/>
    </location>
</feature>
<feature type="transmembrane region" description="Helical" evidence="1">
    <location>
        <begin position="320"/>
        <end position="343"/>
    </location>
</feature>
<reference evidence="2 3" key="1">
    <citation type="submission" date="2018-07" db="EMBL/GenBank/DDBJ databases">
        <title>Dyadobacter roseus sp. nov., isolated from rose rhizosphere soil.</title>
        <authorList>
            <person name="Chen L."/>
        </authorList>
    </citation>
    <scope>NUCLEOTIDE SEQUENCE [LARGE SCALE GENOMIC DNA]</scope>
    <source>
        <strain evidence="2 3">RS19</strain>
    </source>
</reference>
<dbReference type="Proteomes" id="UP000256373">
    <property type="component" value="Unassembled WGS sequence"/>
</dbReference>
<feature type="transmembrane region" description="Helical" evidence="1">
    <location>
        <begin position="203"/>
        <end position="220"/>
    </location>
</feature>
<feature type="transmembrane region" description="Helical" evidence="1">
    <location>
        <begin position="282"/>
        <end position="300"/>
    </location>
</feature>
<name>A0A3D8Y7Z0_9BACT</name>
<organism evidence="2 3">
    <name type="scientific">Dyadobacter luteus</name>
    <dbReference type="NCBI Taxonomy" id="2259619"/>
    <lineage>
        <taxon>Bacteria</taxon>
        <taxon>Pseudomonadati</taxon>
        <taxon>Bacteroidota</taxon>
        <taxon>Cytophagia</taxon>
        <taxon>Cytophagales</taxon>
        <taxon>Spirosomataceae</taxon>
        <taxon>Dyadobacter</taxon>
    </lineage>
</organism>
<keyword evidence="1" id="KW-0812">Transmembrane</keyword>
<dbReference type="RefSeq" id="WP_115832378.1">
    <property type="nucleotide sequence ID" value="NZ_QNUL01000016.1"/>
</dbReference>
<keyword evidence="3" id="KW-1185">Reference proteome</keyword>
<keyword evidence="1" id="KW-1133">Transmembrane helix</keyword>
<feature type="transmembrane region" description="Helical" evidence="1">
    <location>
        <begin position="83"/>
        <end position="103"/>
    </location>
</feature>
<dbReference type="AlphaFoldDB" id="A0A3D8Y7Z0"/>
<protein>
    <recommendedName>
        <fullName evidence="4">Glycosyltransferase RgtA/B/C/D-like domain-containing protein</fullName>
    </recommendedName>
</protein>
<comment type="caution">
    <text evidence="2">The sequence shown here is derived from an EMBL/GenBank/DDBJ whole genome shotgun (WGS) entry which is preliminary data.</text>
</comment>
<accession>A0A3D8Y7Z0</accession>
<dbReference type="EMBL" id="QNUL01000016">
    <property type="protein sequence ID" value="REA59285.1"/>
    <property type="molecule type" value="Genomic_DNA"/>
</dbReference>
<feature type="transmembrane region" description="Helical" evidence="1">
    <location>
        <begin position="350"/>
        <end position="369"/>
    </location>
</feature>
<keyword evidence="1" id="KW-0472">Membrane</keyword>
<gene>
    <name evidence="2" type="ORF">DSL64_18335</name>
</gene>
<evidence type="ECO:0000313" key="2">
    <source>
        <dbReference type="EMBL" id="REA59285.1"/>
    </source>
</evidence>
<sequence length="399" mass="46262">MPSRKLFTSIFIFILFVVVFFLKDRFTGPLYQDENHYLPAAVTFSEEPIPSLDLLRSYNELNTPIPFILGGWVVKLFGEDIQYLRLLTYGVSFLLLMTFIWSAPDRSKRFFLCLAGLLLFPNYYLCSAYYYTDIFAMATALAGTALYIKGKHIWSVVFFIAAVACRQYMLAFPAAVVCYELWILLRKSQGIQQLVTYALTKRVWMWYVIAVLSIVPWVILWNGPAPASVMADQHYDSDKIVHYNFGFVLYSCAVLAVYYVIPEVLFTKKWKYFLDYPRKHTVFFLGGIAVIVAIIFLFPAKQAYNPYFTWPYLGYVDQLLMTIGISGILKQCVFGILMLITLMRFFSPNLNFASFVVLFNLLLLGKAQLSWDKYSLPMIMVLWFLAMFDEEWALAEREN</sequence>
<proteinExistence type="predicted"/>
<evidence type="ECO:0000256" key="1">
    <source>
        <dbReference type="SAM" id="Phobius"/>
    </source>
</evidence>
<feature type="transmembrane region" description="Helical" evidence="1">
    <location>
        <begin position="109"/>
        <end position="125"/>
    </location>
</feature>
<evidence type="ECO:0000313" key="3">
    <source>
        <dbReference type="Proteomes" id="UP000256373"/>
    </source>
</evidence>